<sequence length="380" mass="40672">MMRTARTTRLGAALLTLIAVALFDTGTTAAAEVPQSPPAARTITVPEPPVKMAGATPEQAEYLRAFDTGQRQFEATLREGRSDDAWRLVRVAYPSPVQTPWPENNTVPCELYLPRNAAAAKVPAAVVLDILDGSAFVARALACGLAEQGVAALYVPMACYGPRRPAGGAHYRYYAEHPEKTVDNLRQTVMDIRRGKAVLAALPEIDPDRIGITGVSLGGIVTSLAAGVDGTFHRVVPILAGGDVAAICFHARETRRIREACKAKGITQEQLAAMLRPVEPLTFAGRVDPATCLMINAAKDEVIPPAATAALWTAIGSPQMLTVPVGHYGAGLFLPNIRQRTIDFMLGRPVDRIEFVAPRETTKRSEGRPSRPTPSPAGCR</sequence>
<organism evidence="4">
    <name type="scientific">uncultured Phycisphaerae bacterium</name>
    <dbReference type="NCBI Taxonomy" id="904963"/>
    <lineage>
        <taxon>Bacteria</taxon>
        <taxon>Pseudomonadati</taxon>
        <taxon>Planctomycetota</taxon>
        <taxon>Phycisphaerae</taxon>
        <taxon>environmental samples</taxon>
    </lineage>
</organism>
<dbReference type="EMBL" id="CADCUQ010000391">
    <property type="protein sequence ID" value="CAA9401248.1"/>
    <property type="molecule type" value="Genomic_DNA"/>
</dbReference>
<dbReference type="PANTHER" id="PTHR22946">
    <property type="entry name" value="DIENELACTONE HYDROLASE DOMAIN-CONTAINING PROTEIN-RELATED"/>
    <property type="match status" value="1"/>
</dbReference>
<dbReference type="SUPFAM" id="SSF53474">
    <property type="entry name" value="alpha/beta-Hydrolases"/>
    <property type="match status" value="1"/>
</dbReference>
<dbReference type="InterPro" id="IPR001387">
    <property type="entry name" value="Cro/C1-type_HTH"/>
</dbReference>
<feature type="domain" description="HTH cro/C1-type" evidence="3">
    <location>
        <begin position="257"/>
        <end position="275"/>
    </location>
</feature>
<feature type="compositionally biased region" description="Basic and acidic residues" evidence="1">
    <location>
        <begin position="360"/>
        <end position="369"/>
    </location>
</feature>
<accession>A0A6J4NYP1</accession>
<evidence type="ECO:0000256" key="2">
    <source>
        <dbReference type="SAM" id="SignalP"/>
    </source>
</evidence>
<dbReference type="InterPro" id="IPR050261">
    <property type="entry name" value="FrsA_esterase"/>
</dbReference>
<dbReference type="Gene3D" id="3.40.50.1820">
    <property type="entry name" value="alpha/beta hydrolase"/>
    <property type="match status" value="1"/>
</dbReference>
<evidence type="ECO:0000259" key="3">
    <source>
        <dbReference type="PROSITE" id="PS50943"/>
    </source>
</evidence>
<feature type="region of interest" description="Disordered" evidence="1">
    <location>
        <begin position="358"/>
        <end position="380"/>
    </location>
</feature>
<proteinExistence type="predicted"/>
<dbReference type="PROSITE" id="PS50943">
    <property type="entry name" value="HTH_CROC1"/>
    <property type="match status" value="1"/>
</dbReference>
<keyword evidence="2" id="KW-0732">Signal</keyword>
<dbReference type="Pfam" id="PF09752">
    <property type="entry name" value="ABHD18"/>
    <property type="match status" value="1"/>
</dbReference>
<dbReference type="InterPro" id="IPR029058">
    <property type="entry name" value="AB_hydrolase_fold"/>
</dbReference>
<dbReference type="AlphaFoldDB" id="A0A6J4NYP1"/>
<dbReference type="CDD" id="cd00093">
    <property type="entry name" value="HTH_XRE"/>
    <property type="match status" value="1"/>
</dbReference>
<protein>
    <recommendedName>
        <fullName evidence="3">HTH cro/C1-type domain-containing protein</fullName>
    </recommendedName>
</protein>
<evidence type="ECO:0000313" key="4">
    <source>
        <dbReference type="EMBL" id="CAA9401248.1"/>
    </source>
</evidence>
<feature type="compositionally biased region" description="Pro residues" evidence="1">
    <location>
        <begin position="371"/>
        <end position="380"/>
    </location>
</feature>
<evidence type="ECO:0000256" key="1">
    <source>
        <dbReference type="SAM" id="MobiDB-lite"/>
    </source>
</evidence>
<name>A0A6J4NYP1_9BACT</name>
<reference evidence="4" key="1">
    <citation type="submission" date="2020-02" db="EMBL/GenBank/DDBJ databases">
        <authorList>
            <person name="Meier V. D."/>
        </authorList>
    </citation>
    <scope>NUCLEOTIDE SEQUENCE</scope>
    <source>
        <strain evidence="4">AVDCRST_MAG64</strain>
    </source>
</reference>
<feature type="signal peptide" evidence="2">
    <location>
        <begin position="1"/>
        <end position="30"/>
    </location>
</feature>
<feature type="chain" id="PRO_5026999296" description="HTH cro/C1-type domain-containing protein" evidence="2">
    <location>
        <begin position="31"/>
        <end position="380"/>
    </location>
</feature>
<dbReference type="InterPro" id="IPR019149">
    <property type="entry name" value="ABHD18"/>
</dbReference>
<gene>
    <name evidence="4" type="ORF">AVDCRST_MAG64-1717</name>
</gene>